<reference evidence="2" key="1">
    <citation type="journal article" date="2021" name="bioRxiv">
        <title>Whole Genome Assembly and Annotation of Northern Wild Rice, Zizania palustris L., Supports a Whole Genome Duplication in the Zizania Genus.</title>
        <authorList>
            <person name="Haas M."/>
            <person name="Kono T."/>
            <person name="Macchietto M."/>
            <person name="Millas R."/>
            <person name="McGilp L."/>
            <person name="Shao M."/>
            <person name="Duquette J."/>
            <person name="Hirsch C.N."/>
            <person name="Kimball J."/>
        </authorList>
    </citation>
    <scope>NUCLEOTIDE SEQUENCE</scope>
    <source>
        <tissue evidence="2">Fresh leaf tissue</tissue>
    </source>
</reference>
<dbReference type="OrthoDB" id="685425at2759"/>
<dbReference type="PANTHER" id="PTHR33026:SF7">
    <property type="entry name" value="OS03G0100275 PROTEIN"/>
    <property type="match status" value="1"/>
</dbReference>
<dbReference type="InterPro" id="IPR007321">
    <property type="entry name" value="Transposase_28"/>
</dbReference>
<accession>A0A8J5X4P8</accession>
<dbReference type="PANTHER" id="PTHR33026">
    <property type="entry name" value="OS06G0360600 PROTEIN"/>
    <property type="match status" value="1"/>
</dbReference>
<reference evidence="2" key="2">
    <citation type="submission" date="2021-02" db="EMBL/GenBank/DDBJ databases">
        <authorList>
            <person name="Kimball J.A."/>
            <person name="Haas M.W."/>
            <person name="Macchietto M."/>
            <person name="Kono T."/>
            <person name="Duquette J."/>
            <person name="Shao M."/>
        </authorList>
    </citation>
    <scope>NUCLEOTIDE SEQUENCE</scope>
    <source>
        <tissue evidence="2">Fresh leaf tissue</tissue>
    </source>
</reference>
<keyword evidence="3" id="KW-1185">Reference proteome</keyword>
<sequence>MGEDVVMALESRGEIPPKVISSWRAAGGEAFRSPDTHEIVVFDSFFSHGFGLPTHPFLRRVLHHYDISLCNLNPNSILHLTMLSKCVKYSWELIHTSFFSATSSTCNLLGAR</sequence>
<evidence type="ECO:0000313" key="3">
    <source>
        <dbReference type="Proteomes" id="UP000729402"/>
    </source>
</evidence>
<evidence type="ECO:0000259" key="1">
    <source>
        <dbReference type="Pfam" id="PF04195"/>
    </source>
</evidence>
<dbReference type="AlphaFoldDB" id="A0A8J5X4P8"/>
<dbReference type="Proteomes" id="UP000729402">
    <property type="component" value="Unassembled WGS sequence"/>
</dbReference>
<evidence type="ECO:0000313" key="2">
    <source>
        <dbReference type="EMBL" id="KAG8100785.1"/>
    </source>
</evidence>
<proteinExistence type="predicted"/>
<organism evidence="2 3">
    <name type="scientific">Zizania palustris</name>
    <name type="common">Northern wild rice</name>
    <dbReference type="NCBI Taxonomy" id="103762"/>
    <lineage>
        <taxon>Eukaryota</taxon>
        <taxon>Viridiplantae</taxon>
        <taxon>Streptophyta</taxon>
        <taxon>Embryophyta</taxon>
        <taxon>Tracheophyta</taxon>
        <taxon>Spermatophyta</taxon>
        <taxon>Magnoliopsida</taxon>
        <taxon>Liliopsida</taxon>
        <taxon>Poales</taxon>
        <taxon>Poaceae</taxon>
        <taxon>BOP clade</taxon>
        <taxon>Oryzoideae</taxon>
        <taxon>Oryzeae</taxon>
        <taxon>Zizaniinae</taxon>
        <taxon>Zizania</taxon>
    </lineage>
</organism>
<dbReference type="EMBL" id="JAAALK010000079">
    <property type="protein sequence ID" value="KAG8100785.1"/>
    <property type="molecule type" value="Genomic_DNA"/>
</dbReference>
<comment type="caution">
    <text evidence="2">The sequence shown here is derived from an EMBL/GenBank/DDBJ whole genome shotgun (WGS) entry which is preliminary data.</text>
</comment>
<protein>
    <recommendedName>
        <fullName evidence="1">Transposase (putative) gypsy type domain-containing protein</fullName>
    </recommendedName>
</protein>
<feature type="domain" description="Transposase (putative) gypsy type" evidence="1">
    <location>
        <begin position="40"/>
        <end position="82"/>
    </location>
</feature>
<gene>
    <name evidence="2" type="ORF">GUJ93_ZPchr0013g34567</name>
</gene>
<name>A0A8J5X4P8_ZIZPA</name>
<dbReference type="Pfam" id="PF04195">
    <property type="entry name" value="Transposase_28"/>
    <property type="match status" value="1"/>
</dbReference>